<evidence type="ECO:0000259" key="1">
    <source>
        <dbReference type="Pfam" id="PF03869"/>
    </source>
</evidence>
<sequence length="52" mass="6146">MSEHKNPQYNLRLPKELKDFLAEQAQKDGRSLNNFIVKSLDELRMTILKKTD</sequence>
<dbReference type="AlphaFoldDB" id="A0A5N4X0J9"/>
<dbReference type="GO" id="GO:0003677">
    <property type="term" value="F:DNA binding"/>
    <property type="evidence" value="ECO:0007669"/>
    <property type="project" value="UniProtKB-KW"/>
</dbReference>
<accession>A0A5N4X0J9</accession>
<dbReference type="NCBIfam" id="NF041551">
    <property type="entry name" value="YlcI_YnfO_N"/>
    <property type="match status" value="1"/>
</dbReference>
<dbReference type="InterPro" id="IPR005569">
    <property type="entry name" value="Arc_DNA-bd_dom"/>
</dbReference>
<proteinExistence type="predicted"/>
<protein>
    <submittedName>
        <fullName evidence="2">Arc family DNA-binding protein</fullName>
    </submittedName>
</protein>
<dbReference type="InterPro" id="IPR010985">
    <property type="entry name" value="Ribbon_hlx_hlx"/>
</dbReference>
<comment type="caution">
    <text evidence="2">The sequence shown here is derived from an EMBL/GenBank/DDBJ whole genome shotgun (WGS) entry which is preliminary data.</text>
</comment>
<dbReference type="SUPFAM" id="SSF47598">
    <property type="entry name" value="Ribbon-helix-helix"/>
    <property type="match status" value="1"/>
</dbReference>
<dbReference type="EMBL" id="VXLD01000001">
    <property type="protein sequence ID" value="KAB1860005.1"/>
    <property type="molecule type" value="Genomic_DNA"/>
</dbReference>
<organism evidence="2 3">
    <name type="scientific">Acinetobacter tandoii</name>
    <dbReference type="NCBI Taxonomy" id="202954"/>
    <lineage>
        <taxon>Bacteria</taxon>
        <taxon>Pseudomonadati</taxon>
        <taxon>Pseudomonadota</taxon>
        <taxon>Gammaproteobacteria</taxon>
        <taxon>Moraxellales</taxon>
        <taxon>Moraxellaceae</taxon>
        <taxon>Acinetobacter</taxon>
    </lineage>
</organism>
<dbReference type="InterPro" id="IPR013321">
    <property type="entry name" value="Arc_rbn_hlx_hlx"/>
</dbReference>
<feature type="domain" description="Arc-like DNA binding" evidence="1">
    <location>
        <begin position="5"/>
        <end position="40"/>
    </location>
</feature>
<dbReference type="GO" id="GO:0006355">
    <property type="term" value="P:regulation of DNA-templated transcription"/>
    <property type="evidence" value="ECO:0007669"/>
    <property type="project" value="InterPro"/>
</dbReference>
<keyword evidence="2" id="KW-0238">DNA-binding</keyword>
<gene>
    <name evidence="2" type="ORF">F4W09_02480</name>
</gene>
<dbReference type="Pfam" id="PF03869">
    <property type="entry name" value="Arc"/>
    <property type="match status" value="1"/>
</dbReference>
<evidence type="ECO:0000313" key="2">
    <source>
        <dbReference type="EMBL" id="KAB1860005.1"/>
    </source>
</evidence>
<dbReference type="RefSeq" id="WP_151503912.1">
    <property type="nucleotide sequence ID" value="NZ_VXLD01000001.1"/>
</dbReference>
<dbReference type="Proteomes" id="UP000325788">
    <property type="component" value="Unassembled WGS sequence"/>
</dbReference>
<dbReference type="Gene3D" id="1.10.1220.10">
    <property type="entry name" value="Met repressor-like"/>
    <property type="match status" value="1"/>
</dbReference>
<reference evidence="2 3" key="1">
    <citation type="submission" date="2019-09" db="EMBL/GenBank/DDBJ databases">
        <title>Draft genome sequence of Acinetobacter tandoii W4-4-4 isolated from environmental water sample.</title>
        <authorList>
            <person name="Wee S.K."/>
            <person name="Yan B."/>
            <person name="Mustaffa S.B."/>
            <person name="Yap E.P.H."/>
        </authorList>
    </citation>
    <scope>NUCLEOTIDE SEQUENCE [LARGE SCALE GENOMIC DNA]</scope>
    <source>
        <strain evidence="2 3">W4-4-4</strain>
    </source>
</reference>
<name>A0A5N4X0J9_9GAMM</name>
<evidence type="ECO:0000313" key="3">
    <source>
        <dbReference type="Proteomes" id="UP000325788"/>
    </source>
</evidence>